<keyword evidence="8" id="KW-0732">Signal</keyword>
<feature type="transmembrane region" description="Helical" evidence="7">
    <location>
        <begin position="773"/>
        <end position="799"/>
    </location>
</feature>
<feature type="domain" description="ABC transmembrane type-1" evidence="9">
    <location>
        <begin position="738"/>
        <end position="953"/>
    </location>
</feature>
<comment type="caution">
    <text evidence="10">The sequence shown here is derived from an EMBL/GenBank/DDBJ whole genome shotgun (WGS) entry which is preliminary data.</text>
</comment>
<evidence type="ECO:0000256" key="2">
    <source>
        <dbReference type="ARBA" id="ARBA00022448"/>
    </source>
</evidence>
<dbReference type="Gene3D" id="1.10.3720.10">
    <property type="entry name" value="MetI-like"/>
    <property type="match status" value="1"/>
</dbReference>
<gene>
    <name evidence="10" type="ORF">DP83_16485</name>
</gene>
<protein>
    <submittedName>
        <fullName evidence="10">Antibiotic ABC transporter substrate-binding protein</fullName>
    </submittedName>
</protein>
<dbReference type="SUPFAM" id="SSF53850">
    <property type="entry name" value="Periplasmic binding protein-like II"/>
    <property type="match status" value="1"/>
</dbReference>
<proteinExistence type="inferred from homology"/>
<evidence type="ECO:0000256" key="5">
    <source>
        <dbReference type="ARBA" id="ARBA00022989"/>
    </source>
</evidence>
<evidence type="ECO:0000256" key="1">
    <source>
        <dbReference type="ARBA" id="ARBA00004651"/>
    </source>
</evidence>
<dbReference type="CDD" id="cd06261">
    <property type="entry name" value="TM_PBP2"/>
    <property type="match status" value="1"/>
</dbReference>
<dbReference type="Pfam" id="PF00496">
    <property type="entry name" value="SBP_bac_5"/>
    <property type="match status" value="1"/>
</dbReference>
<feature type="transmembrane region" description="Helical" evidence="7">
    <location>
        <begin position="934"/>
        <end position="960"/>
    </location>
</feature>
<dbReference type="NCBIfam" id="NF011712">
    <property type="entry name" value="PRK15133.1"/>
    <property type="match status" value="1"/>
</dbReference>
<feature type="chain" id="PRO_5046343105" evidence="8">
    <location>
        <begin position="23"/>
        <end position="969"/>
    </location>
</feature>
<feature type="signal peptide" evidence="8">
    <location>
        <begin position="1"/>
        <end position="22"/>
    </location>
</feature>
<keyword evidence="3" id="KW-1003">Cell membrane</keyword>
<dbReference type="PANTHER" id="PTHR30465">
    <property type="entry name" value="INNER MEMBRANE ABC TRANSPORTER"/>
    <property type="match status" value="1"/>
</dbReference>
<evidence type="ECO:0000256" key="7">
    <source>
        <dbReference type="RuleBase" id="RU363032"/>
    </source>
</evidence>
<dbReference type="PROSITE" id="PS50928">
    <property type="entry name" value="ABC_TM1"/>
    <property type="match status" value="1"/>
</dbReference>
<keyword evidence="6 7" id="KW-0472">Membrane</keyword>
<sequence>MRNWKPIALGITFALSSQLSWAAVVETTRLVGFGEAKYPENFTHFDYVNPQAPKYGKVTFGELGTYDNFNRFASRGVSAANTEELYDPLMFSPADEIDSYYPLIASKIRYSDDYRWLEIDLNPKARFHDGKPITAQDVEFTFNKFMTEGVPQYRVYYKDVQSVKALSEHTVRIEMKQPNREQLFSLAQSTRVLPKHFWQDKNLAEPLNQPPVGSGAYQIVDFKPGQSVTYKLDPNYWAKDLPVNVGRNNFAQIQYDYYRDDTVMLEAFKAGEFDLRQESQAKFWATSYTGTHFDQGFIKKEEIAHQAPASTQGFIFNTQRAVFQDVRVREALNYALDFEWMNKNLFYDQYKRTRSYFQNTEYEAQGLPDAAELAVLSPYKEQVPARVFTEAYQPSVTDGSGRIRNQMREAFALLKEAGWELKNKVMTNVKTGEALSFELLIYNPTTERIAIPLQKNLQLMGIEMKIRTVDTTQYTKRLRDRDFDMISHGYGANPYPSPNLLIVWNSNYMDSTYNSAGANDPVIDALTEQIAKNQQDTEKLLALGRALDRVLQWKFYIIPQWHLSIYRVAMWDKFRRPDVLPKYSLGLDTWWVDQEKAARLPEKTALGGAMLSYILRRLLLVIPTLWAIITINFFIIQIAPGGPVEQAIAQLEGNTSGLMERFSGGGQEVAPTTDAPVSGYKGSRGLDPQVVAEITRRFGFDKPLHERYFQMLKDYATFNFGESLFRGGNVIDLIIERLPVSISLGLWSTLLIYLISIPLGISKAIHHGSRFDIWSSAVVIIGYAIPGFLFAIILIILFASGNYFSWFPLRGLVSDNFAALPWYAQIIDYFWHLTLPTIAMVIGGFATLSMLTKNSFLDEINKQYVVTARAKGLDERQILYKHVFRNAMLIIIAGFPSAFISIFFTGSMLIEVMFSLEGIGLLGFEATIQRDYPLVFSSLYIMTLLGLLLGILSDLTYMWVDPRIDFEAR</sequence>
<feature type="transmembrane region" description="Helical" evidence="7">
    <location>
        <begin position="744"/>
        <end position="761"/>
    </location>
</feature>
<dbReference type="Pfam" id="PF00528">
    <property type="entry name" value="BPD_transp_1"/>
    <property type="match status" value="1"/>
</dbReference>
<dbReference type="Gene3D" id="3.40.190.10">
    <property type="entry name" value="Periplasmic binding protein-like II"/>
    <property type="match status" value="1"/>
</dbReference>
<feature type="transmembrane region" description="Helical" evidence="7">
    <location>
        <begin position="829"/>
        <end position="852"/>
    </location>
</feature>
<name>A0ABR4S0N2_VIBMT</name>
<dbReference type="PANTHER" id="PTHR30465:SF66">
    <property type="entry name" value="INNER MEMBRANE ABC TRANSPORTER PERMEASE PROTEIN YEJB"/>
    <property type="match status" value="1"/>
</dbReference>
<evidence type="ECO:0000256" key="6">
    <source>
        <dbReference type="ARBA" id="ARBA00023136"/>
    </source>
</evidence>
<evidence type="ECO:0000259" key="9">
    <source>
        <dbReference type="PROSITE" id="PS50928"/>
    </source>
</evidence>
<dbReference type="InterPro" id="IPR000914">
    <property type="entry name" value="SBP_5_dom"/>
</dbReference>
<accession>A0ABR4S0N2</accession>
<evidence type="ECO:0000256" key="4">
    <source>
        <dbReference type="ARBA" id="ARBA00022692"/>
    </source>
</evidence>
<dbReference type="CDD" id="cd08497">
    <property type="entry name" value="MbnE-like"/>
    <property type="match status" value="1"/>
</dbReference>
<evidence type="ECO:0000313" key="10">
    <source>
        <dbReference type="EMBL" id="KDO15529.1"/>
    </source>
</evidence>
<keyword evidence="11" id="KW-1185">Reference proteome</keyword>
<keyword evidence="4 7" id="KW-0812">Transmembrane</keyword>
<dbReference type="InterPro" id="IPR000515">
    <property type="entry name" value="MetI-like"/>
</dbReference>
<dbReference type="EMBL" id="JJMN01000006">
    <property type="protein sequence ID" value="KDO15529.1"/>
    <property type="molecule type" value="Genomic_DNA"/>
</dbReference>
<dbReference type="Gene3D" id="3.10.105.10">
    <property type="entry name" value="Dipeptide-binding Protein, Domain 3"/>
    <property type="match status" value="1"/>
</dbReference>
<comment type="similarity">
    <text evidence="7">Belongs to the binding-protein-dependent transport system permease family.</text>
</comment>
<feature type="transmembrane region" description="Helical" evidence="7">
    <location>
        <begin position="887"/>
        <end position="914"/>
    </location>
</feature>
<dbReference type="InterPro" id="IPR035906">
    <property type="entry name" value="MetI-like_sf"/>
</dbReference>
<evidence type="ECO:0000256" key="8">
    <source>
        <dbReference type="SAM" id="SignalP"/>
    </source>
</evidence>
<dbReference type="Proteomes" id="UP000027331">
    <property type="component" value="Unassembled WGS sequence"/>
</dbReference>
<dbReference type="SUPFAM" id="SSF161098">
    <property type="entry name" value="MetI-like"/>
    <property type="match status" value="1"/>
</dbReference>
<keyword evidence="5 7" id="KW-1133">Transmembrane helix</keyword>
<reference evidence="10 11" key="1">
    <citation type="submission" date="2014-04" db="EMBL/GenBank/DDBJ databases">
        <title>Vibrio metecus sp. nov., a close relative of Vibrio cholerae isolated from coastal brackish ponds and clinical specimens.</title>
        <authorList>
            <person name="Kirchberger P.C."/>
            <person name="Turnsek M."/>
            <person name="Hunt D.E."/>
            <person name="Haley B.J."/>
            <person name="Colwell R."/>
            <person name="Polz M.F."/>
            <person name="Tarr C.L."/>
            <person name="Boucher Y."/>
        </authorList>
    </citation>
    <scope>NUCLEOTIDE SEQUENCE [LARGE SCALE GENOMIC DNA]</scope>
    <source>
        <strain evidence="11">PPCK-2014</strain>
    </source>
</reference>
<organism evidence="10 11">
    <name type="scientific">Vibrio metoecus</name>
    <dbReference type="NCBI Taxonomy" id="1481663"/>
    <lineage>
        <taxon>Bacteria</taxon>
        <taxon>Pseudomonadati</taxon>
        <taxon>Pseudomonadota</taxon>
        <taxon>Gammaproteobacteria</taxon>
        <taxon>Vibrionales</taxon>
        <taxon>Vibrionaceae</taxon>
        <taxon>Vibrio</taxon>
    </lineage>
</organism>
<evidence type="ECO:0000256" key="3">
    <source>
        <dbReference type="ARBA" id="ARBA00022475"/>
    </source>
</evidence>
<comment type="subcellular location">
    <subcellularLocation>
        <location evidence="1 7">Cell membrane</location>
        <topology evidence="1 7">Multi-pass membrane protein</topology>
    </subcellularLocation>
</comment>
<evidence type="ECO:0000313" key="11">
    <source>
        <dbReference type="Proteomes" id="UP000027331"/>
    </source>
</evidence>
<keyword evidence="2 7" id="KW-0813">Transport</keyword>